<dbReference type="Gene3D" id="2.20.200.10">
    <property type="entry name" value="Outer membrane efflux proteins (OEP)"/>
    <property type="match status" value="1"/>
</dbReference>
<dbReference type="InterPro" id="IPR010131">
    <property type="entry name" value="MdtP/NodT-like"/>
</dbReference>
<dbReference type="Pfam" id="PF02321">
    <property type="entry name" value="OEP"/>
    <property type="match status" value="2"/>
</dbReference>
<proteinExistence type="inferred from homology"/>
<comment type="similarity">
    <text evidence="2 9">Belongs to the outer membrane factor (OMF) (TC 1.B.17) family.</text>
</comment>
<evidence type="ECO:0000256" key="3">
    <source>
        <dbReference type="ARBA" id="ARBA00022452"/>
    </source>
</evidence>
<keyword evidence="8 9" id="KW-0449">Lipoprotein</keyword>
<dbReference type="RefSeq" id="WP_340342703.1">
    <property type="nucleotide sequence ID" value="NZ_JBBKZT010000005.1"/>
</dbReference>
<name>A0ABU8WJ79_9BURK</name>
<dbReference type="PROSITE" id="PS51257">
    <property type="entry name" value="PROKAR_LIPOPROTEIN"/>
    <property type="match status" value="1"/>
</dbReference>
<feature type="chain" id="PRO_5044952658" evidence="9">
    <location>
        <begin position="34"/>
        <end position="486"/>
    </location>
</feature>
<evidence type="ECO:0000256" key="6">
    <source>
        <dbReference type="ARBA" id="ARBA00023136"/>
    </source>
</evidence>
<evidence type="ECO:0000256" key="9">
    <source>
        <dbReference type="RuleBase" id="RU362097"/>
    </source>
</evidence>
<dbReference type="NCBIfam" id="TIGR01845">
    <property type="entry name" value="outer_NodT"/>
    <property type="match status" value="1"/>
</dbReference>
<evidence type="ECO:0000256" key="4">
    <source>
        <dbReference type="ARBA" id="ARBA00022692"/>
    </source>
</evidence>
<keyword evidence="4 9" id="KW-0812">Transmembrane</keyword>
<evidence type="ECO:0000256" key="5">
    <source>
        <dbReference type="ARBA" id="ARBA00022729"/>
    </source>
</evidence>
<evidence type="ECO:0000256" key="2">
    <source>
        <dbReference type="ARBA" id="ARBA00007613"/>
    </source>
</evidence>
<dbReference type="Gene3D" id="1.20.1600.10">
    <property type="entry name" value="Outer membrane efflux proteins (OEP)"/>
    <property type="match status" value="1"/>
</dbReference>
<gene>
    <name evidence="10" type="ORF">WKW82_13045</name>
</gene>
<keyword evidence="7 9" id="KW-0564">Palmitate</keyword>
<keyword evidence="6 9" id="KW-0472">Membrane</keyword>
<dbReference type="Proteomes" id="UP001385892">
    <property type="component" value="Unassembled WGS sequence"/>
</dbReference>
<sequence length="486" mass="51482">MNDKSSNPRQSGTSRPLTVALATIATAVISACAQLPAREAGPQVKPVTQYATAQSFTAASVAWPADTWWHAYEDPQLDQLITEALADAPSVAAADARLRKAQAFVQTADAALMPQISANAAITGQKQSYNYLSPRNATPEGWKDYGRATLDFSWEIDFWGKNRAALAAATSDADAARADAAQARIILSTSIASAYAELAREHAALDTANAALTVRSKTADLLARRFDNGLETLPSVKQVDARRASSQAEVLSIEEQLALQRNRIAALLGAGPDRALAITRPTVRLQRAFGLPQQLPAELIGRRADVVAARLRAEAAARRIDQARAAFYPNVNLVAFIGVQSLGLDMLGKSGSSIGSVGPAISLPIFDGGRLRAQLGGTNADYAQAVASYDGAVVQALQDVADATVSQKALGPQLARTDEAVGAAREAWRLQNNRYEGGLSNYLEVLSAEDTLLANMRTQSDLQSRAFSLDVALVRALGGGYATARN</sequence>
<organism evidence="10 11">
    <name type="scientific">Variovorax rhizosphaerae</name>
    <dbReference type="NCBI Taxonomy" id="1836200"/>
    <lineage>
        <taxon>Bacteria</taxon>
        <taxon>Pseudomonadati</taxon>
        <taxon>Pseudomonadota</taxon>
        <taxon>Betaproteobacteria</taxon>
        <taxon>Burkholderiales</taxon>
        <taxon>Comamonadaceae</taxon>
        <taxon>Variovorax</taxon>
    </lineage>
</organism>
<dbReference type="PANTHER" id="PTHR30203">
    <property type="entry name" value="OUTER MEMBRANE CATION EFFLUX PROTEIN"/>
    <property type="match status" value="1"/>
</dbReference>
<keyword evidence="11" id="KW-1185">Reference proteome</keyword>
<evidence type="ECO:0000256" key="8">
    <source>
        <dbReference type="ARBA" id="ARBA00023288"/>
    </source>
</evidence>
<evidence type="ECO:0000313" key="11">
    <source>
        <dbReference type="Proteomes" id="UP001385892"/>
    </source>
</evidence>
<accession>A0ABU8WJ79</accession>
<dbReference type="EMBL" id="JBBKZT010000005">
    <property type="protein sequence ID" value="MEJ8847578.1"/>
    <property type="molecule type" value="Genomic_DNA"/>
</dbReference>
<keyword evidence="3 9" id="KW-1134">Transmembrane beta strand</keyword>
<reference evidence="10 11" key="1">
    <citation type="submission" date="2024-03" db="EMBL/GenBank/DDBJ databases">
        <title>Novel species of the genus Variovorax.</title>
        <authorList>
            <person name="Liu Q."/>
            <person name="Xin Y.-H."/>
        </authorList>
    </citation>
    <scope>NUCLEOTIDE SEQUENCE [LARGE SCALE GENOMIC DNA]</scope>
    <source>
        <strain evidence="10 11">KACC 18900</strain>
    </source>
</reference>
<comment type="caution">
    <text evidence="10">The sequence shown here is derived from an EMBL/GenBank/DDBJ whole genome shotgun (WGS) entry which is preliminary data.</text>
</comment>
<feature type="signal peptide" evidence="9">
    <location>
        <begin position="1"/>
        <end position="33"/>
    </location>
</feature>
<keyword evidence="5 9" id="KW-0732">Signal</keyword>
<protein>
    <submittedName>
        <fullName evidence="10">Efflux transporter outer membrane subunit</fullName>
    </submittedName>
</protein>
<evidence type="ECO:0000256" key="7">
    <source>
        <dbReference type="ARBA" id="ARBA00023139"/>
    </source>
</evidence>
<dbReference type="PANTHER" id="PTHR30203:SF20">
    <property type="entry name" value="MULTIDRUG RESISTANCE OUTER MEMBRANE PROTEIN MDTP-RELATED"/>
    <property type="match status" value="1"/>
</dbReference>
<dbReference type="SUPFAM" id="SSF56954">
    <property type="entry name" value="Outer membrane efflux proteins (OEP)"/>
    <property type="match status" value="1"/>
</dbReference>
<dbReference type="InterPro" id="IPR003423">
    <property type="entry name" value="OMP_efflux"/>
</dbReference>
<evidence type="ECO:0000313" key="10">
    <source>
        <dbReference type="EMBL" id="MEJ8847578.1"/>
    </source>
</evidence>
<evidence type="ECO:0000256" key="1">
    <source>
        <dbReference type="ARBA" id="ARBA00004370"/>
    </source>
</evidence>
<comment type="subcellular location">
    <subcellularLocation>
        <location evidence="9">Cell membrane</location>
        <topology evidence="9">Lipid-anchor</topology>
    </subcellularLocation>
    <subcellularLocation>
        <location evidence="1">Membrane</location>
    </subcellularLocation>
</comment>